<evidence type="ECO:0000313" key="2">
    <source>
        <dbReference type="Proteomes" id="UP000030019"/>
    </source>
</evidence>
<protein>
    <submittedName>
        <fullName evidence="1">Uncharacterized protein</fullName>
    </submittedName>
</protein>
<dbReference type="PATRIC" id="fig|176090.4.peg.594"/>
<keyword evidence="2" id="KW-1185">Reference proteome</keyword>
<proteinExistence type="predicted"/>
<dbReference type="AlphaFoldDB" id="A0A0A0DI80"/>
<accession>A0A0A0DI80</accession>
<dbReference type="EMBL" id="JPEN01000044">
    <property type="protein sequence ID" value="KGM37603.1"/>
    <property type="molecule type" value="Genomic_DNA"/>
</dbReference>
<dbReference type="Proteomes" id="UP000030019">
    <property type="component" value="Unassembled WGS sequence"/>
</dbReference>
<name>A0A0A0DI80_9STRE</name>
<evidence type="ECO:0000313" key="1">
    <source>
        <dbReference type="EMBL" id="KGM37603.1"/>
    </source>
</evidence>
<organism evidence="1 2">
    <name type="scientific">Streptococcus sinensis</name>
    <dbReference type="NCBI Taxonomy" id="176090"/>
    <lineage>
        <taxon>Bacteria</taxon>
        <taxon>Bacillati</taxon>
        <taxon>Bacillota</taxon>
        <taxon>Bacilli</taxon>
        <taxon>Lactobacillales</taxon>
        <taxon>Streptococcaceae</taxon>
        <taxon>Streptococcus</taxon>
    </lineage>
</organism>
<dbReference type="STRING" id="176090.SSIN_0599"/>
<gene>
    <name evidence="1" type="ORF">SSIN_0599</name>
</gene>
<reference evidence="1 2" key="1">
    <citation type="submission" date="2014-06" db="EMBL/GenBank/DDBJ databases">
        <authorList>
            <person name="Teng J.L."/>
            <person name="Huang Y."/>
            <person name="Tse H."/>
            <person name="Lau S.K."/>
            <person name="Woo P.C."/>
        </authorList>
    </citation>
    <scope>NUCLEOTIDE SEQUENCE [LARGE SCALE GENOMIC DNA]</scope>
    <source>
        <strain evidence="1 2">HKU4</strain>
    </source>
</reference>
<sequence length="40" mass="4389">MVTILIIILLPTYGVESTAKGDISTSEYDKGLIFLNHAHN</sequence>
<comment type="caution">
    <text evidence="1">The sequence shown here is derived from an EMBL/GenBank/DDBJ whole genome shotgun (WGS) entry which is preliminary data.</text>
</comment>